<proteinExistence type="predicted"/>
<dbReference type="InterPro" id="IPR038493">
    <property type="entry name" value="MqsR_sf"/>
</dbReference>
<dbReference type="Proteomes" id="UP000196293">
    <property type="component" value="Unassembled WGS sequence"/>
</dbReference>
<name>A0A1Y4UA56_9LACO</name>
<dbReference type="AlphaFoldDB" id="A0A1Y4UA56"/>
<protein>
    <submittedName>
        <fullName evidence="2">Uncharacterized protein</fullName>
    </submittedName>
</protein>
<accession>A0A1Y4UA56</accession>
<evidence type="ECO:0000313" key="1">
    <source>
        <dbReference type="EMBL" id="OUQ53825.1"/>
    </source>
</evidence>
<keyword evidence="4" id="KW-1185">Reference proteome</keyword>
<comment type="caution">
    <text evidence="2">The sequence shown here is derived from an EMBL/GenBank/DDBJ whole genome shotgun (WGS) entry which is preliminary data.</text>
</comment>
<evidence type="ECO:0000313" key="4">
    <source>
        <dbReference type="Proteomes" id="UP000196293"/>
    </source>
</evidence>
<reference evidence="3 4" key="1">
    <citation type="submission" date="2017-04" db="EMBL/GenBank/DDBJ databases">
        <title>Function of individual gut microbiota members based on whole genome sequencing of pure cultures obtained from chicken caecum.</title>
        <authorList>
            <person name="Medvecky M."/>
            <person name="Cejkova D."/>
            <person name="Polansky O."/>
            <person name="Karasova D."/>
            <person name="Kubasova T."/>
            <person name="Cizek A."/>
            <person name="Rychlik I."/>
        </authorList>
    </citation>
    <scope>NUCLEOTIDE SEQUENCE [LARGE SCALE GENOMIC DNA]</scope>
    <source>
        <strain evidence="3">An101</strain>
        <strain evidence="4">An115</strain>
    </source>
</reference>
<gene>
    <name evidence="2" type="ORF">B5E44_10065</name>
    <name evidence="1" type="ORF">B5E59_09870</name>
</gene>
<dbReference type="Proteomes" id="UP000195859">
    <property type="component" value="Unassembled WGS sequence"/>
</dbReference>
<evidence type="ECO:0000313" key="3">
    <source>
        <dbReference type="Proteomes" id="UP000195859"/>
    </source>
</evidence>
<sequence>MINIVKIPIQVSRNTVNDFLNDLKSILNSNQFDVNRDFLLIRNRTPHGIHGYSTPQTLLDLDYAVEDVVERLKELSIKEYYEVLLDKDDDHPPYLYVFAKEIDNHQVYIKLKIKQMRTKKIVCVSFHFAQYEMKDFPYK</sequence>
<dbReference type="Gene3D" id="3.30.2310.40">
    <property type="match status" value="1"/>
</dbReference>
<dbReference type="RefSeq" id="WP_087176910.1">
    <property type="nucleotide sequence ID" value="NZ_CALVCW010000032.1"/>
</dbReference>
<reference evidence="2" key="2">
    <citation type="journal article" date="2018" name="BMC Genomics">
        <title>Whole genome sequencing and function prediction of 133 gut anaerobes isolated from chicken caecum in pure cultures.</title>
        <authorList>
            <person name="Medvecky M."/>
            <person name="Cejkova D."/>
            <person name="Polansky O."/>
            <person name="Karasova D."/>
            <person name="Kubasova T."/>
            <person name="Cizek A."/>
            <person name="Rychlik I."/>
        </authorList>
    </citation>
    <scope>NUCLEOTIDE SEQUENCE</scope>
    <source>
        <strain evidence="2">An101</strain>
        <strain evidence="1">An115</strain>
    </source>
</reference>
<evidence type="ECO:0000313" key="2">
    <source>
        <dbReference type="EMBL" id="OUQ74311.1"/>
    </source>
</evidence>
<dbReference type="EMBL" id="NFLS01000047">
    <property type="protein sequence ID" value="OUQ53825.1"/>
    <property type="molecule type" value="Genomic_DNA"/>
</dbReference>
<organism evidence="2 3">
    <name type="scientific">Lactobacillus gallinarum</name>
    <dbReference type="NCBI Taxonomy" id="52242"/>
    <lineage>
        <taxon>Bacteria</taxon>
        <taxon>Bacillati</taxon>
        <taxon>Bacillota</taxon>
        <taxon>Bacilli</taxon>
        <taxon>Lactobacillales</taxon>
        <taxon>Lactobacillaceae</taxon>
        <taxon>Lactobacillus</taxon>
    </lineage>
</organism>
<dbReference type="EMBL" id="NFLZ01000049">
    <property type="protein sequence ID" value="OUQ74311.1"/>
    <property type="molecule type" value="Genomic_DNA"/>
</dbReference>